<organism evidence="1">
    <name type="scientific">Tanacetum cinerariifolium</name>
    <name type="common">Dalmatian daisy</name>
    <name type="synonym">Chrysanthemum cinerariifolium</name>
    <dbReference type="NCBI Taxonomy" id="118510"/>
    <lineage>
        <taxon>Eukaryota</taxon>
        <taxon>Viridiplantae</taxon>
        <taxon>Streptophyta</taxon>
        <taxon>Embryophyta</taxon>
        <taxon>Tracheophyta</taxon>
        <taxon>Spermatophyta</taxon>
        <taxon>Magnoliopsida</taxon>
        <taxon>eudicotyledons</taxon>
        <taxon>Gunneridae</taxon>
        <taxon>Pentapetalae</taxon>
        <taxon>asterids</taxon>
        <taxon>campanulids</taxon>
        <taxon>Asterales</taxon>
        <taxon>Asteraceae</taxon>
        <taxon>Asteroideae</taxon>
        <taxon>Anthemideae</taxon>
        <taxon>Anthemidinae</taxon>
        <taxon>Tanacetum</taxon>
    </lineage>
</organism>
<protein>
    <recommendedName>
        <fullName evidence="2">Integrase, catalytic region, zinc finger, CCHC-type, peptidase aspartic, catalytic</fullName>
    </recommendedName>
</protein>
<accession>A0A699R4H2</accession>
<name>A0A699R4H2_TANCI</name>
<dbReference type="AlphaFoldDB" id="A0A699R4H2"/>
<dbReference type="EMBL" id="BKCJ011067618">
    <property type="protein sequence ID" value="GFC78832.1"/>
    <property type="molecule type" value="Genomic_DNA"/>
</dbReference>
<sequence>MLRLCHRLIACNIAGRSQAPENVTVTNLFYLREMDVGSINILYLLTRYLRLFASGKKQEAMIFRGQFVTRLAKHFGMPTKERL</sequence>
<evidence type="ECO:0008006" key="2">
    <source>
        <dbReference type="Google" id="ProtNLM"/>
    </source>
</evidence>
<gene>
    <name evidence="1" type="ORF">Tci_850802</name>
</gene>
<comment type="caution">
    <text evidence="1">The sequence shown here is derived from an EMBL/GenBank/DDBJ whole genome shotgun (WGS) entry which is preliminary data.</text>
</comment>
<evidence type="ECO:0000313" key="1">
    <source>
        <dbReference type="EMBL" id="GFC78832.1"/>
    </source>
</evidence>
<reference evidence="1" key="1">
    <citation type="journal article" date="2019" name="Sci. Rep.">
        <title>Draft genome of Tanacetum cinerariifolium, the natural source of mosquito coil.</title>
        <authorList>
            <person name="Yamashiro T."/>
            <person name="Shiraishi A."/>
            <person name="Satake H."/>
            <person name="Nakayama K."/>
        </authorList>
    </citation>
    <scope>NUCLEOTIDE SEQUENCE</scope>
</reference>
<proteinExistence type="predicted"/>